<feature type="domain" description="TRP C-terminal" evidence="3">
    <location>
        <begin position="394"/>
        <end position="778"/>
    </location>
</feature>
<dbReference type="EMBL" id="VJMH01007385">
    <property type="protein sequence ID" value="KAF0683663.1"/>
    <property type="molecule type" value="Genomic_DNA"/>
</dbReference>
<feature type="compositionally biased region" description="Pro residues" evidence="1">
    <location>
        <begin position="86"/>
        <end position="101"/>
    </location>
</feature>
<feature type="compositionally biased region" description="Low complexity" evidence="1">
    <location>
        <begin position="168"/>
        <end position="199"/>
    </location>
</feature>
<feature type="transmembrane region" description="Helical" evidence="2">
    <location>
        <begin position="722"/>
        <end position="745"/>
    </location>
</feature>
<gene>
    <name evidence="5" type="primary">Aste57867_24308</name>
    <name evidence="4" type="ORF">As57867_024233</name>
    <name evidence="5" type="ORF">ASTE57867_24308</name>
</gene>
<dbReference type="Proteomes" id="UP000332933">
    <property type="component" value="Unassembled WGS sequence"/>
</dbReference>
<name>A0A485LUF7_9STRA</name>
<evidence type="ECO:0000313" key="6">
    <source>
        <dbReference type="Proteomes" id="UP000332933"/>
    </source>
</evidence>
<reference evidence="4" key="2">
    <citation type="submission" date="2019-06" db="EMBL/GenBank/DDBJ databases">
        <title>Genomics analysis of Aphanomyces spp. identifies a new class of oomycete effector associated with host adaptation.</title>
        <authorList>
            <person name="Gaulin E."/>
        </authorList>
    </citation>
    <scope>NUCLEOTIDE SEQUENCE</scope>
    <source>
        <strain evidence="4">CBS 578.67</strain>
    </source>
</reference>
<accession>A0A485LUF7</accession>
<proteinExistence type="predicted"/>
<feature type="region of interest" description="Disordered" evidence="1">
    <location>
        <begin position="314"/>
        <end position="362"/>
    </location>
</feature>
<dbReference type="AlphaFoldDB" id="A0A485LUF7"/>
<feature type="region of interest" description="Disordered" evidence="1">
    <location>
        <begin position="72"/>
        <end position="286"/>
    </location>
</feature>
<organism evidence="5 6">
    <name type="scientific">Aphanomyces stellatus</name>
    <dbReference type="NCBI Taxonomy" id="120398"/>
    <lineage>
        <taxon>Eukaryota</taxon>
        <taxon>Sar</taxon>
        <taxon>Stramenopiles</taxon>
        <taxon>Oomycota</taxon>
        <taxon>Saprolegniomycetes</taxon>
        <taxon>Saprolegniales</taxon>
        <taxon>Verrucalvaceae</taxon>
        <taxon>Aphanomyces</taxon>
    </lineage>
</organism>
<dbReference type="OrthoDB" id="79662at2759"/>
<feature type="transmembrane region" description="Helical" evidence="2">
    <location>
        <begin position="615"/>
        <end position="642"/>
    </location>
</feature>
<feature type="region of interest" description="Disordered" evidence="1">
    <location>
        <begin position="815"/>
        <end position="836"/>
    </location>
</feature>
<evidence type="ECO:0000313" key="4">
    <source>
        <dbReference type="EMBL" id="KAF0683663.1"/>
    </source>
</evidence>
<dbReference type="Pfam" id="PF06011">
    <property type="entry name" value="TRP"/>
    <property type="match status" value="1"/>
</dbReference>
<evidence type="ECO:0000256" key="1">
    <source>
        <dbReference type="SAM" id="MobiDB-lite"/>
    </source>
</evidence>
<feature type="compositionally biased region" description="Low complexity" evidence="1">
    <location>
        <begin position="213"/>
        <end position="236"/>
    </location>
</feature>
<dbReference type="InterPro" id="IPR040241">
    <property type="entry name" value="TRP_Flc/Pkd2-like"/>
</dbReference>
<evidence type="ECO:0000259" key="3">
    <source>
        <dbReference type="Pfam" id="PF06011"/>
    </source>
</evidence>
<evidence type="ECO:0000313" key="5">
    <source>
        <dbReference type="EMBL" id="VFU00948.1"/>
    </source>
</evidence>
<reference evidence="5 6" key="1">
    <citation type="submission" date="2019-03" db="EMBL/GenBank/DDBJ databases">
        <authorList>
            <person name="Gaulin E."/>
            <person name="Dumas B."/>
        </authorList>
    </citation>
    <scope>NUCLEOTIDE SEQUENCE [LARGE SCALE GENOMIC DNA]</scope>
    <source>
        <strain evidence="5">CBS 568.67</strain>
    </source>
</reference>
<feature type="transmembrane region" description="Helical" evidence="2">
    <location>
        <begin position="672"/>
        <end position="692"/>
    </location>
</feature>
<keyword evidence="6" id="KW-1185">Reference proteome</keyword>
<feature type="transmembrane region" description="Helical" evidence="2">
    <location>
        <begin position="698"/>
        <end position="715"/>
    </location>
</feature>
<feature type="transmembrane region" description="Helical" evidence="2">
    <location>
        <begin position="757"/>
        <end position="779"/>
    </location>
</feature>
<dbReference type="PANTHER" id="PTHR31145">
    <property type="entry name" value="INTEGRAL MEMBRANE PROTEIN (AFU_ORTHOLOGUE AFUA_7G01610)"/>
    <property type="match status" value="1"/>
</dbReference>
<feature type="compositionally biased region" description="Pro residues" evidence="1">
    <location>
        <begin position="125"/>
        <end position="167"/>
    </location>
</feature>
<feature type="compositionally biased region" description="Polar residues" evidence="1">
    <location>
        <begin position="824"/>
        <end position="836"/>
    </location>
</feature>
<feature type="compositionally biased region" description="Low complexity" evidence="1">
    <location>
        <begin position="265"/>
        <end position="286"/>
    </location>
</feature>
<dbReference type="GO" id="GO:0055085">
    <property type="term" value="P:transmembrane transport"/>
    <property type="evidence" value="ECO:0007669"/>
    <property type="project" value="TreeGrafter"/>
</dbReference>
<keyword evidence="2" id="KW-1133">Transmembrane helix</keyword>
<dbReference type="PANTHER" id="PTHR31145:SF6">
    <property type="entry name" value="INTEGRAL MEMBRANE PROTEIN (AFU_ORTHOLOGUE AFUA_7G01610)"/>
    <property type="match status" value="1"/>
</dbReference>
<evidence type="ECO:0000256" key="2">
    <source>
        <dbReference type="SAM" id="Phobius"/>
    </source>
</evidence>
<keyword evidence="2" id="KW-0812">Transmembrane</keyword>
<keyword evidence="2" id="KW-0472">Membrane</keyword>
<sequence>MSISADGNVQCWSLDGIKCAWNNGCDYLVQNTQGFKTPLVCGCMHLAIYGETGYDSTKHWCQDGVQTLGASPQNPHCIISSTPHPTTLPTPPEPTPHPTPEPTHEPTLQPTPQPTPQLTSQPTLRPTPQPTPQPTLQPTTLPTPQPTPQPTLQPTPQPTPRPTPQPTPQTTSQPTPRPTPQSTLSTPQPTPKPTLQTTPQPTPQIVSKPTPRPTSQPTLPRTPQSSTQPTPQLTRQVPPQPTARPTQEPSIMTTSPATPIPTLPATPQTPLVSSQLPPLQPTPQVVLFPEQSPTSIPQVARLDIPESTQATITTSPRATEAPQLPSPSPPSQSSPLPVDDNAESNRAAPRPPLSSDTKPVSMAKTTSNDTIVLLGEDSSANQAARVVLNSVVAATMVALMALHLVAMDPSAASAGGSTNPTAGAPSLWELPTFMTFMQNMAVVAMASIDAPYQPFALFTDTFSWLLFLVKGSHEPVGSQSASGNNSAAGGRLLTDVTTGHNLTSPYDAFGIQQFALRLHIRFEDMFVRAWTAFFVAMAVISLVILLCHTASRVLARHSGPHLNEEGVRSKVADHLARGGQKLQGFLIWVVTQAIMPLTAVSVYETMTASHSSAGFGHTGCGVLALVVLIVLGSVCIATALVLHKQTELSLSKFQTKLTFGVLYVNLKFSLRVFSGVSLLVQFATGVFMSGFIQPSSQMIWLMGIHGLYLVVVVSLRPFTTTLHLTVASLVEVANIAIYALCFAQANASHDDIETKKQLGYAIMGLVMLLVFLFFARALVQLHRKIFRTSMKSIDDHDASDSNIVRMETIASDGGGDTLFEKSDTTSPVSSFYNRAT</sequence>
<feature type="transmembrane region" description="Helical" evidence="2">
    <location>
        <begin position="525"/>
        <end position="547"/>
    </location>
</feature>
<dbReference type="InterPro" id="IPR010308">
    <property type="entry name" value="TRP_C"/>
</dbReference>
<dbReference type="EMBL" id="CAADRA010007411">
    <property type="protein sequence ID" value="VFU00948.1"/>
    <property type="molecule type" value="Genomic_DNA"/>
</dbReference>
<dbReference type="GO" id="GO:0016020">
    <property type="term" value="C:membrane"/>
    <property type="evidence" value="ECO:0007669"/>
    <property type="project" value="TreeGrafter"/>
</dbReference>
<feature type="compositionally biased region" description="Polar residues" evidence="1">
    <location>
        <begin position="243"/>
        <end position="252"/>
    </location>
</feature>
<feature type="transmembrane region" description="Helical" evidence="2">
    <location>
        <begin position="585"/>
        <end position="603"/>
    </location>
</feature>
<protein>
    <submittedName>
        <fullName evidence="5">Aste57867_24308 protein</fullName>
    </submittedName>
</protein>